<feature type="compositionally biased region" description="Basic residues" evidence="1">
    <location>
        <begin position="91"/>
        <end position="109"/>
    </location>
</feature>
<dbReference type="InterPro" id="IPR007504">
    <property type="entry name" value="H/ACA_rnp_Gar1/Naf1"/>
</dbReference>
<sequence length="124" mass="13862">MNIGKILGVASSQHIILRCTDWLDKKALPEIGDAVFDAEKKRVGNIADIFGPVTKPFISVQLMRRGSSQNIKIYDSLHGSSLFTLPSKTKTNIKSKSGSKTRQIKRFPPKKVPYSQSSKFKKKK</sequence>
<keyword evidence="3" id="KW-1185">Reference proteome</keyword>
<dbReference type="Proteomes" id="UP001208689">
    <property type="component" value="Chromosome"/>
</dbReference>
<accession>A0ABY6HNN7</accession>
<evidence type="ECO:0008006" key="4">
    <source>
        <dbReference type="Google" id="ProtNLM"/>
    </source>
</evidence>
<dbReference type="SUPFAM" id="SSF50447">
    <property type="entry name" value="Translation proteins"/>
    <property type="match status" value="1"/>
</dbReference>
<dbReference type="InterPro" id="IPR038664">
    <property type="entry name" value="Gar1/Naf1_Cbf5-bd_sf"/>
</dbReference>
<dbReference type="Pfam" id="PF04410">
    <property type="entry name" value="Gar1"/>
    <property type="match status" value="1"/>
</dbReference>
<dbReference type="InterPro" id="IPR009000">
    <property type="entry name" value="Transl_B-barrel_sf"/>
</dbReference>
<reference evidence="2" key="1">
    <citation type="submission" date="2022-09" db="EMBL/GenBank/DDBJ databases">
        <title>Actin cytoskeleton and complex cell architecture in an #Asgard archaeon.</title>
        <authorList>
            <person name="Ponce Toledo R.I."/>
            <person name="Schleper C."/>
            <person name="Rodrigues Oliveira T."/>
            <person name="Wollweber F."/>
            <person name="Xu J."/>
            <person name="Rittmann S."/>
            <person name="Klingl A."/>
            <person name="Pilhofer M."/>
        </authorList>
    </citation>
    <scope>NUCLEOTIDE SEQUENCE</scope>
    <source>
        <strain evidence="2">B-35</strain>
    </source>
</reference>
<protein>
    <recommendedName>
        <fullName evidence="4">H/ACA RNA-protein complex component Gar1</fullName>
    </recommendedName>
</protein>
<name>A0ABY6HNN7_9ARCH</name>
<gene>
    <name evidence="2" type="ORF">NEF87_001414</name>
</gene>
<proteinExistence type="predicted"/>
<dbReference type="EMBL" id="CP104013">
    <property type="protein sequence ID" value="UYP45129.1"/>
    <property type="molecule type" value="Genomic_DNA"/>
</dbReference>
<evidence type="ECO:0000313" key="2">
    <source>
        <dbReference type="EMBL" id="UYP45129.1"/>
    </source>
</evidence>
<feature type="region of interest" description="Disordered" evidence="1">
    <location>
        <begin position="90"/>
        <end position="124"/>
    </location>
</feature>
<organism evidence="2 3">
    <name type="scientific">Candidatus Lokiarchaeum ossiferum</name>
    <dbReference type="NCBI Taxonomy" id="2951803"/>
    <lineage>
        <taxon>Archaea</taxon>
        <taxon>Promethearchaeati</taxon>
        <taxon>Promethearchaeota</taxon>
        <taxon>Promethearchaeia</taxon>
        <taxon>Promethearchaeales</taxon>
        <taxon>Promethearchaeaceae</taxon>
        <taxon>Candidatus Lokiarchaeum</taxon>
    </lineage>
</organism>
<dbReference type="Gene3D" id="2.40.10.230">
    <property type="entry name" value="Probable tRNA pseudouridine synthase domain"/>
    <property type="match status" value="1"/>
</dbReference>
<evidence type="ECO:0000256" key="1">
    <source>
        <dbReference type="SAM" id="MobiDB-lite"/>
    </source>
</evidence>
<evidence type="ECO:0000313" key="3">
    <source>
        <dbReference type="Proteomes" id="UP001208689"/>
    </source>
</evidence>